<dbReference type="GO" id="GO:0005737">
    <property type="term" value="C:cytoplasm"/>
    <property type="evidence" value="ECO:0007669"/>
    <property type="project" value="TreeGrafter"/>
</dbReference>
<sequence length="266" mass="28014">MQIQGKVAIITGAAQGIGKRTAEVLVDLGASVVIADINPEGEKVAKELNNSKIDAENPLVALYQRCDVRRSQDIKATIEIAIKTFGRVDILINNAGVSGSFIWEDADELATAAAIDVNLKAPIEATRQVVRYFISENIPGCVVNVASMAAFVPLEFGPAYAASKAGLVSFTGSCGTLASRNPPIRVNCVAPTFVDTVLTSGVPDNVRAILKAAGETSADDVAKQILRCVEEDGMAGDVVRIRSSDCISLHDGPKARAFGFATNIKL</sequence>
<proteinExistence type="inferred from homology"/>
<dbReference type="InterPro" id="IPR036291">
    <property type="entry name" value="NAD(P)-bd_dom_sf"/>
</dbReference>
<dbReference type="InterPro" id="IPR002347">
    <property type="entry name" value="SDR_fam"/>
</dbReference>
<dbReference type="EMBL" id="JANBOH010000108">
    <property type="protein sequence ID" value="KAJ1645400.1"/>
    <property type="molecule type" value="Genomic_DNA"/>
</dbReference>
<name>A0A9W7XL22_9FUNG</name>
<dbReference type="GO" id="GO:0016616">
    <property type="term" value="F:oxidoreductase activity, acting on the CH-OH group of donors, NAD or NADP as acceptor"/>
    <property type="evidence" value="ECO:0007669"/>
    <property type="project" value="TreeGrafter"/>
</dbReference>
<evidence type="ECO:0000313" key="5">
    <source>
        <dbReference type="Proteomes" id="UP001145021"/>
    </source>
</evidence>
<keyword evidence="5" id="KW-1185">Reference proteome</keyword>
<dbReference type="Gene3D" id="3.40.50.720">
    <property type="entry name" value="NAD(P)-binding Rossmann-like Domain"/>
    <property type="match status" value="1"/>
</dbReference>
<dbReference type="PRINTS" id="PR00080">
    <property type="entry name" value="SDRFAMILY"/>
</dbReference>
<gene>
    <name evidence="4" type="ORF">LPJ64_003018</name>
</gene>
<dbReference type="AlphaFoldDB" id="A0A9W7XL22"/>
<evidence type="ECO:0000256" key="3">
    <source>
        <dbReference type="RuleBase" id="RU000363"/>
    </source>
</evidence>
<dbReference type="PRINTS" id="PR00081">
    <property type="entry name" value="GDHRDH"/>
</dbReference>
<evidence type="ECO:0000256" key="2">
    <source>
        <dbReference type="ARBA" id="ARBA00023002"/>
    </source>
</evidence>
<accession>A0A9W7XL22</accession>
<protein>
    <recommendedName>
        <fullName evidence="6">NAD(P)-binding protein</fullName>
    </recommendedName>
</protein>
<comment type="caution">
    <text evidence="4">The sequence shown here is derived from an EMBL/GenBank/DDBJ whole genome shotgun (WGS) entry which is preliminary data.</text>
</comment>
<evidence type="ECO:0008006" key="6">
    <source>
        <dbReference type="Google" id="ProtNLM"/>
    </source>
</evidence>
<dbReference type="Pfam" id="PF00106">
    <property type="entry name" value="adh_short"/>
    <property type="match status" value="1"/>
</dbReference>
<reference evidence="4" key="1">
    <citation type="submission" date="2022-07" db="EMBL/GenBank/DDBJ databases">
        <title>Phylogenomic reconstructions and comparative analyses of Kickxellomycotina fungi.</title>
        <authorList>
            <person name="Reynolds N.K."/>
            <person name="Stajich J.E."/>
            <person name="Barry K."/>
            <person name="Grigoriev I.V."/>
            <person name="Crous P."/>
            <person name="Smith M.E."/>
        </authorList>
    </citation>
    <scope>NUCLEOTIDE SEQUENCE</scope>
    <source>
        <strain evidence="4">NBRC 105413</strain>
    </source>
</reference>
<dbReference type="SUPFAM" id="SSF51735">
    <property type="entry name" value="NAD(P)-binding Rossmann-fold domains"/>
    <property type="match status" value="1"/>
</dbReference>
<evidence type="ECO:0000313" key="4">
    <source>
        <dbReference type="EMBL" id="KAJ1645400.1"/>
    </source>
</evidence>
<comment type="similarity">
    <text evidence="1 3">Belongs to the short-chain dehydrogenases/reductases (SDR) family.</text>
</comment>
<dbReference type="PANTHER" id="PTHR44229:SF4">
    <property type="entry name" value="15-HYDROXYPROSTAGLANDIN DEHYDROGENASE [NAD(+)]"/>
    <property type="match status" value="1"/>
</dbReference>
<organism evidence="4 5">
    <name type="scientific">Coemansia asiatica</name>
    <dbReference type="NCBI Taxonomy" id="1052880"/>
    <lineage>
        <taxon>Eukaryota</taxon>
        <taxon>Fungi</taxon>
        <taxon>Fungi incertae sedis</taxon>
        <taxon>Zoopagomycota</taxon>
        <taxon>Kickxellomycotina</taxon>
        <taxon>Kickxellomycetes</taxon>
        <taxon>Kickxellales</taxon>
        <taxon>Kickxellaceae</taxon>
        <taxon>Coemansia</taxon>
    </lineage>
</organism>
<evidence type="ECO:0000256" key="1">
    <source>
        <dbReference type="ARBA" id="ARBA00006484"/>
    </source>
</evidence>
<dbReference type="Proteomes" id="UP001145021">
    <property type="component" value="Unassembled WGS sequence"/>
</dbReference>
<dbReference type="PANTHER" id="PTHR44229">
    <property type="entry name" value="15-HYDROXYPROSTAGLANDIN DEHYDROGENASE [NAD(+)]"/>
    <property type="match status" value="1"/>
</dbReference>
<keyword evidence="2" id="KW-0560">Oxidoreductase</keyword>